<evidence type="ECO:0000313" key="1">
    <source>
        <dbReference type="EMBL" id="RDK40808.1"/>
    </source>
</evidence>
<proteinExistence type="predicted"/>
<dbReference type="Proteomes" id="UP000254937">
    <property type="component" value="Unassembled WGS sequence"/>
</dbReference>
<name>A0A370PF51_ASPPH</name>
<gene>
    <name evidence="1" type="ORF">M752DRAFT_277480</name>
</gene>
<keyword evidence="2" id="KW-1185">Reference proteome</keyword>
<evidence type="ECO:0000313" key="2">
    <source>
        <dbReference type="Proteomes" id="UP000254937"/>
    </source>
</evidence>
<dbReference type="EMBL" id="KZ851857">
    <property type="protein sequence ID" value="RDK40808.1"/>
    <property type="molecule type" value="Genomic_DNA"/>
</dbReference>
<reference evidence="1 2" key="1">
    <citation type="submission" date="2018-07" db="EMBL/GenBank/DDBJ databases">
        <title>Section-level genome sequencing of Aspergillus section Nigri to investigate inter- and intra-species variation.</title>
        <authorList>
            <consortium name="DOE Joint Genome Institute"/>
            <person name="Vesth T.C."/>
            <person name="Nybo J.L."/>
            <person name="Theobald S."/>
            <person name="Frisvad J.C."/>
            <person name="Larsen T.O."/>
            <person name="Nielsen K.F."/>
            <person name="Hoof J.B."/>
            <person name="Brandl J."/>
            <person name="Salamov A."/>
            <person name="Riley R."/>
            <person name="Gladden J.M."/>
            <person name="Phatale P."/>
            <person name="Nielsen M.T."/>
            <person name="Lyhne E.K."/>
            <person name="Kogle M.E."/>
            <person name="Strasser K."/>
            <person name="McDonnell E."/>
            <person name="Barry K."/>
            <person name="Clum A."/>
            <person name="Chen C."/>
            <person name="Nolan M."/>
            <person name="Sandor L."/>
            <person name="Kuo A."/>
            <person name="Lipzen A."/>
            <person name="Hainaut M."/>
            <person name="Drula E."/>
            <person name="Tsang A."/>
            <person name="Magnuson J.K."/>
            <person name="Henrissat B."/>
            <person name="Wiebenga A."/>
            <person name="Simmons B.A."/>
            <person name="Makela M.R."/>
            <person name="De vries R.P."/>
            <person name="Grigoriev I.V."/>
            <person name="Mortensen U.H."/>
            <person name="Baker S.E."/>
            <person name="Andersen M.R."/>
        </authorList>
    </citation>
    <scope>NUCLEOTIDE SEQUENCE [LARGE SCALE GENOMIC DNA]</scope>
    <source>
        <strain evidence="1 2">ATCC 13157</strain>
    </source>
</reference>
<protein>
    <submittedName>
        <fullName evidence="1">Uncharacterized protein</fullName>
    </submittedName>
</protein>
<organism evidence="1 2">
    <name type="scientific">Aspergillus phoenicis ATCC 13157</name>
    <dbReference type="NCBI Taxonomy" id="1353007"/>
    <lineage>
        <taxon>Eukaryota</taxon>
        <taxon>Fungi</taxon>
        <taxon>Dikarya</taxon>
        <taxon>Ascomycota</taxon>
        <taxon>Pezizomycotina</taxon>
        <taxon>Eurotiomycetes</taxon>
        <taxon>Eurotiomycetidae</taxon>
        <taxon>Eurotiales</taxon>
        <taxon>Aspergillaceae</taxon>
        <taxon>Aspergillus</taxon>
    </lineage>
</organism>
<sequence length="54" mass="6079">MGRGIGRLRHPPSDLSCWLLQVIASSPLLLDQISNSGPFRQFLYSIKIPAERRS</sequence>
<accession>A0A370PF51</accession>
<dbReference type="AlphaFoldDB" id="A0A370PF51"/>